<dbReference type="GO" id="GO:0006623">
    <property type="term" value="P:protein targeting to vacuole"/>
    <property type="evidence" value="ECO:0007669"/>
    <property type="project" value="EnsemblFungi"/>
</dbReference>
<dbReference type="GO" id="GO:0007005">
    <property type="term" value="P:mitochondrion organization"/>
    <property type="evidence" value="ECO:0007669"/>
    <property type="project" value="EnsemblFungi"/>
</dbReference>
<dbReference type="GO" id="GO:0005777">
    <property type="term" value="C:peroxisome"/>
    <property type="evidence" value="ECO:0007669"/>
    <property type="project" value="EnsemblFungi"/>
</dbReference>
<dbReference type="GO" id="GO:1990816">
    <property type="term" value="C:vacuole-mitochondrion membrane contact site"/>
    <property type="evidence" value="ECO:0007669"/>
    <property type="project" value="EnsemblFungi"/>
</dbReference>
<dbReference type="GO" id="GO:0045324">
    <property type="term" value="P:late endosome to vacuole transport"/>
    <property type="evidence" value="ECO:0007669"/>
    <property type="project" value="UniProtKB-UniRule"/>
</dbReference>
<dbReference type="GO" id="GO:0005829">
    <property type="term" value="C:cytosol"/>
    <property type="evidence" value="ECO:0007669"/>
    <property type="project" value="GOC"/>
</dbReference>
<evidence type="ECO:0000313" key="10">
    <source>
        <dbReference type="EMBL" id="EAZ62765.2"/>
    </source>
</evidence>
<dbReference type="GO" id="GO:0005543">
    <property type="term" value="F:phospholipid binding"/>
    <property type="evidence" value="ECO:0007669"/>
    <property type="project" value="EnsemblFungi"/>
</dbReference>
<dbReference type="eggNOG" id="KOG1809">
    <property type="taxonomic scope" value="Eukaryota"/>
</dbReference>
<dbReference type="GO" id="GO:0005741">
    <property type="term" value="C:mitochondrial outer membrane"/>
    <property type="evidence" value="ECO:0007669"/>
    <property type="project" value="EnsemblFungi"/>
</dbReference>
<dbReference type="FunCoup" id="A3GH59">
    <property type="interactions" value="758"/>
</dbReference>
<dbReference type="GO" id="GO:0061709">
    <property type="term" value="P:reticulophagy"/>
    <property type="evidence" value="ECO:0007669"/>
    <property type="project" value="EnsemblFungi"/>
</dbReference>
<feature type="domain" description="Intermembrane lipid transfer protein VPS13-like C-terminal" evidence="9">
    <location>
        <begin position="2979"/>
        <end position="3083"/>
    </location>
</feature>
<dbReference type="GO" id="GO:0005628">
    <property type="term" value="C:prospore membrane"/>
    <property type="evidence" value="ECO:0007669"/>
    <property type="project" value="EnsemblFungi"/>
</dbReference>
<dbReference type="GO" id="GO:0071561">
    <property type="term" value="C:nucleus-vacuole junction"/>
    <property type="evidence" value="ECO:0007669"/>
    <property type="project" value="EnsemblFungi"/>
</dbReference>
<dbReference type="KEGG" id="pic:PICST_75133"/>
<dbReference type="GO" id="GO:0120014">
    <property type="term" value="F:phospholipid transfer activity"/>
    <property type="evidence" value="ECO:0007669"/>
    <property type="project" value="EnsemblFungi"/>
</dbReference>
<dbReference type="PIRSF" id="PIRSF037235">
    <property type="entry name" value="VPS13_fungi"/>
    <property type="match status" value="1"/>
</dbReference>
<proteinExistence type="inferred from homology"/>
<dbReference type="Proteomes" id="UP000002258">
    <property type="component" value="Chromosome 1"/>
</dbReference>
<feature type="domain" description="VPS13-like middle region" evidence="7">
    <location>
        <begin position="1058"/>
        <end position="1826"/>
    </location>
</feature>
<keyword evidence="4" id="KW-0333">Golgi apparatus</keyword>
<comment type="similarity">
    <text evidence="1 4">Belongs to the VPS13 family.</text>
</comment>
<evidence type="ECO:0000259" key="6">
    <source>
        <dbReference type="Pfam" id="PF12624"/>
    </source>
</evidence>
<dbReference type="PANTHER" id="PTHR16166:SF93">
    <property type="entry name" value="INTERMEMBRANE LIPID TRANSFER PROTEIN VPS13"/>
    <property type="match status" value="1"/>
</dbReference>
<dbReference type="InterPro" id="IPR009543">
    <property type="entry name" value="VPS13_VAB"/>
</dbReference>
<name>A3GH59_PICST</name>
<dbReference type="InterPro" id="IPR017148">
    <property type="entry name" value="VPS13_fungi"/>
</dbReference>
<dbReference type="GO" id="GO:0005798">
    <property type="term" value="C:Golgi-associated vesicle"/>
    <property type="evidence" value="ECO:0007669"/>
    <property type="project" value="EnsemblFungi"/>
</dbReference>
<evidence type="ECO:0000256" key="3">
    <source>
        <dbReference type="ARBA" id="ARBA00023055"/>
    </source>
</evidence>
<dbReference type="InParanoid" id="A3GH59"/>
<dbReference type="Pfam" id="PF25037">
    <property type="entry name" value="VPS13_C"/>
    <property type="match status" value="1"/>
</dbReference>
<keyword evidence="3 4" id="KW-0445">Lipid transport</keyword>
<keyword evidence="2 4" id="KW-0813">Transport</keyword>
<dbReference type="OMA" id="SGWRPIR"/>
<dbReference type="InterPro" id="IPR026847">
    <property type="entry name" value="VPS13"/>
</dbReference>
<dbReference type="GO" id="GO:0045053">
    <property type="term" value="P:protein retention in Golgi apparatus"/>
    <property type="evidence" value="ECO:0007669"/>
    <property type="project" value="UniProtKB-UniRule"/>
</dbReference>
<dbReference type="PANTHER" id="PTHR16166">
    <property type="entry name" value="VACUOLAR PROTEIN SORTING-ASSOCIATED PROTEIN VPS13"/>
    <property type="match status" value="1"/>
</dbReference>
<dbReference type="InterPro" id="IPR056748">
    <property type="entry name" value="VPS13-like_C"/>
</dbReference>
<feature type="domain" description="Chorein N-terminal" evidence="6">
    <location>
        <begin position="1"/>
        <end position="1030"/>
    </location>
</feature>
<dbReference type="GO" id="GO:0006895">
    <property type="term" value="P:Golgi to endosome transport"/>
    <property type="evidence" value="ECO:0007669"/>
    <property type="project" value="EnsemblFungi"/>
</dbReference>
<feature type="region of interest" description="Disordered" evidence="5">
    <location>
        <begin position="1526"/>
        <end position="1548"/>
    </location>
</feature>
<dbReference type="GeneID" id="4851608"/>
<dbReference type="GO" id="GO:0005794">
    <property type="term" value="C:Golgi apparatus"/>
    <property type="evidence" value="ECO:0007669"/>
    <property type="project" value="UniProtKB-UniRule"/>
</dbReference>
<accession>A3GH59</accession>
<evidence type="ECO:0000313" key="11">
    <source>
        <dbReference type="Proteomes" id="UP000002258"/>
    </source>
</evidence>
<evidence type="ECO:0000256" key="1">
    <source>
        <dbReference type="ARBA" id="ARBA00006545"/>
    </source>
</evidence>
<evidence type="ECO:0000256" key="2">
    <source>
        <dbReference type="ARBA" id="ARBA00022448"/>
    </source>
</evidence>
<evidence type="ECO:0000259" key="8">
    <source>
        <dbReference type="Pfam" id="PF25036"/>
    </source>
</evidence>
<protein>
    <recommendedName>
        <fullName evidence="4">Vacuolar protein sorting-associated protein</fullName>
    </recommendedName>
</protein>
<dbReference type="GO" id="GO:0032120">
    <property type="term" value="P:ascospore-type prospore membrane formation"/>
    <property type="evidence" value="ECO:0007669"/>
    <property type="project" value="EnsemblFungi"/>
</dbReference>
<dbReference type="RefSeq" id="XP_001386788.2">
    <property type="nucleotide sequence ID" value="XM_001386751.1"/>
</dbReference>
<dbReference type="Pfam" id="PF12624">
    <property type="entry name" value="VPS13_N"/>
    <property type="match status" value="1"/>
</dbReference>
<dbReference type="InterPro" id="IPR026854">
    <property type="entry name" value="VPS13_N"/>
</dbReference>
<dbReference type="Pfam" id="PF25036">
    <property type="entry name" value="VPS13_VAB"/>
    <property type="match status" value="1"/>
</dbReference>
<dbReference type="Pfam" id="PF25033">
    <property type="entry name" value="VPS13_M"/>
    <property type="match status" value="1"/>
</dbReference>
<dbReference type="GO" id="GO:0005770">
    <property type="term" value="C:late endosome"/>
    <property type="evidence" value="ECO:0007669"/>
    <property type="project" value="EnsemblFungi"/>
</dbReference>
<dbReference type="GO" id="GO:0090083">
    <property type="term" value="P:regulation of inclusion body assembly"/>
    <property type="evidence" value="ECO:0007669"/>
    <property type="project" value="EnsemblFungi"/>
</dbReference>
<dbReference type="STRING" id="322104.A3GH59"/>
<keyword evidence="11" id="KW-1185">Reference proteome</keyword>
<evidence type="ECO:0000259" key="7">
    <source>
        <dbReference type="Pfam" id="PF25033"/>
    </source>
</evidence>
<dbReference type="GO" id="GO:0010008">
    <property type="term" value="C:endosome membrane"/>
    <property type="evidence" value="ECO:0007669"/>
    <property type="project" value="EnsemblFungi"/>
</dbReference>
<dbReference type="GO" id="GO:0009267">
    <property type="term" value="P:cellular response to starvation"/>
    <property type="evidence" value="ECO:0007669"/>
    <property type="project" value="EnsemblFungi"/>
</dbReference>
<evidence type="ECO:0000256" key="4">
    <source>
        <dbReference type="PIRNR" id="PIRNR037235"/>
    </source>
</evidence>
<reference evidence="10 11" key="1">
    <citation type="journal article" date="2007" name="Nat. Biotechnol.">
        <title>Genome sequence of the lignocellulose-bioconverting and xylose-fermenting yeast Pichia stipitis.</title>
        <authorList>
            <person name="Jeffries T.W."/>
            <person name="Grigoriev I.V."/>
            <person name="Grimwood J."/>
            <person name="Laplaza J.M."/>
            <person name="Aerts A."/>
            <person name="Salamov A."/>
            <person name="Schmutz J."/>
            <person name="Lindquist E."/>
            <person name="Dehal P."/>
            <person name="Shapiro H."/>
            <person name="Jin Y.S."/>
            <person name="Passoth V."/>
            <person name="Richardson P.M."/>
        </authorList>
    </citation>
    <scope>NUCLEOTIDE SEQUENCE [LARGE SCALE GENOMIC DNA]</scope>
    <source>
        <strain evidence="11">ATCC 58785 / CBS 6054 / NBRC 10063 / NRRL Y-11545</strain>
    </source>
</reference>
<dbReference type="GO" id="GO:0005774">
    <property type="term" value="C:vacuolar membrane"/>
    <property type="evidence" value="ECO:0007669"/>
    <property type="project" value="EnsemblFungi"/>
</dbReference>
<evidence type="ECO:0000256" key="5">
    <source>
        <dbReference type="SAM" id="MobiDB-lite"/>
    </source>
</evidence>
<organism evidence="10 11">
    <name type="scientific">Scheffersomyces stipitis (strain ATCC 58785 / CBS 6054 / NBRC 10063 / NRRL Y-11545)</name>
    <name type="common">Yeast</name>
    <name type="synonym">Pichia stipitis</name>
    <dbReference type="NCBI Taxonomy" id="322104"/>
    <lineage>
        <taxon>Eukaryota</taxon>
        <taxon>Fungi</taxon>
        <taxon>Dikarya</taxon>
        <taxon>Ascomycota</taxon>
        <taxon>Saccharomycotina</taxon>
        <taxon>Pichiomycetes</taxon>
        <taxon>Debaryomycetaceae</taxon>
        <taxon>Scheffersomyces</taxon>
    </lineage>
</organism>
<dbReference type="InterPro" id="IPR056747">
    <property type="entry name" value="VPS13-like_M"/>
</dbReference>
<dbReference type="OrthoDB" id="428159at2759"/>
<feature type="domain" description="Vacuolar protein sorting-associated protein 13 VPS13 adaptor binding" evidence="8">
    <location>
        <begin position="1891"/>
        <end position="2455"/>
    </location>
</feature>
<evidence type="ECO:0000259" key="9">
    <source>
        <dbReference type="Pfam" id="PF25037"/>
    </source>
</evidence>
<comment type="caution">
    <text evidence="10">The sequence shown here is derived from an EMBL/GenBank/DDBJ whole genome shotgun (WGS) entry which is preliminary data.</text>
</comment>
<dbReference type="EMBL" id="AAVQ01000002">
    <property type="protein sequence ID" value="EAZ62765.2"/>
    <property type="molecule type" value="Genomic_DNA"/>
</dbReference>
<comment type="function">
    <text evidence="4">Mediates the transfer of lipids between membranes at organelle contact sites. May play a role in mitochondrial lipid homeostasis.</text>
</comment>
<sequence length="3109" mass="351802">MFESLVANLVNRFLGSYIENFDAKQLNIGIWSGDVKLKNLKLKKESLDKFKLPVDVKFGHLGELTLQIPWSNLKSKPVRVIIEDVYLLASPKIIKDFDIEEDNRRELELKKQRLENLEAIQSVTSQAQDGIDTAQNETFTESLITKIVDNLQVTIKNIHIRYEDDSVLAESPYALGISLNELSAVSTDEGWKPSFIEITQTLTRKLLTLKYLSCYMNTESSSIYTDNYEDLLNRFKESIITDQNYSIDLQFLIKPVSGGGKITLNKAGSTEAFPHIRAELSFKSFRIELDSQQYRDILWTASKFHWYTKTHKFRKFRPKVTVEEDPKQWFQYAAKSVLNEIHERNYKWSWEYFAKRRDQRKAYIKLWKAKLSNNMTTDQKYDLSNLETLLPFEDIKFYRSLARSELRKQNAISLASESGANNPQNTSYGGWISSWWGTAPAADASANNTIEEKTEADESKLELSLTDDQRKALYDAIDYDENQEIIDSIDLPKDRVKLEVFTSLEEGGITIRRRTDEQNLAEVVFEGCTAQFYQRPDSFLAKFQLQEFRVEDGTGTTLYKHIVSVKQMHSHLHEDSNVIANDPFFQMSFENNPLDESADSILLGKLKSMTIFYNPMFIEEVARFFRPPKIHLDTVGAIMNAAEATVEGLTAQTRIGLQYALEEHKTINVKLDLQAPLIIVPLDPSNFKSPVAILDAGHISVVSNLVDKAIIEEVRSKESYTEDDWKKLNTLMYDQFNVHLQDAQFLVGPNIKSTMEQLHSETSKGNSLMLDKLNIKLLLGISILPDAHNLAKFKVSGEVPEINLAINDFQYKTIMQIIDASLPNFDEFDGEESSVFEAFGTRNGSVEIEDTDKTNMDSKQIEAISKQHIFEFSFNVQSVNISLSRCINGHTLQTEPLVDLVGDYLSLNFYNTQKLMHLDLILDDINLIDHIERSGVPEFARLISSNNFTDEEIVNKEIFKLDYWRTQRIVEYNDKEIEVFDQDIKMDIATVKFVVSRKSLLSLLNFVLNTFTDPNAEATPADELKHNDSRDDEVSPQKINVKINLDSIILVLNEDGLKLATLKLSTADISVFLVPEEMEVNGKLGALSLHDEINQGSPRDSLLRNLISMEGDNLAEFVYKTFDREISANTYNTFISFNTGAIAINFVESSLNRILSYLSQFLKMKAIYDKARDAAINQAGQIDDANKIKFDLLIKAPTIIFPTLVKNSNMLYDTVSASLGELYAYNEFKESNGIMKNIISTGIRKVNLLSLFHFEKNCRQKSKIVDNFDVSFLIDYNETYVKDIPTFIINGRMPALDLNLTELQLKKLLSLSDSVLKVFNFPDASYTFDDIEIDAENANAVIRHDTTVRNANVTTKPIKLDVHESQAIEIPPEHRNVELKFEVPSISLKIYNRTFGIEDIEKKRLASFSLNKFDFDFDMREDGHFTSNFSVGSFVVSDIRENTDSKFRELIPPISGDNDQFVLSVTTDGPAEKKNITAMLTIEKPSTILVLDYLFELKAFFDKGFEKDSSMIVDYAQNREMITGDRGSISGSAKIDNSPGPQPSSSNIGFSINVKEPSVILLADSSKEDTEAIVFKVEQVLVASQNVISLAANNIGLFLTAMNDFDDTRYRIIDDFSVSFAHDSNGSTSTSFLTNIQASVDPMIVRVSLRDIRLALDIFNHVNELYSKAHADQTASQESDYNLSEDFKRRLSKYAPSILTSLSAKSLTAKEAVSIDNATVVKGEELVASIGGVRFVLIGDVHELPVLDMNVKPFEVRAINWSTDLNAEVHIEQFVNIYNYARSTWEPLIEPWPIAIYASNVLTPQKSLLVEVVSRQLAEITLTSHSVALLSQISSLITSDQRLKLRGEDNPYLIVNETGFDLEVWSDSSDDTRENRRVIKSHDKLSWSFEDWRDIRENLDTNNKVGILGVRLLNSQYEIVNGISATGEGEELFILYPPVDGVHNRLSCDIALGDDNVKTILFKSTVRVENDADVPIIVKVMNDNATEELVIESKKGKALPIDFVYASAIKIRPYIDTPYEWSDRPLHWKDLIKNEVSLKCSAVLSNDLSSFYFQAEAIYDHEEPLARIYPHLRLVISAPVEIENLLPFDLNYRLYDKNLKKDWKGSVDKGIKSYVHVVSLENLLLLSVEPKNCNFGKSEFAIINISKASEFKRENTLILRSQDGQQLKLRIYYPRKKSNSTSLRVVIYSPYVILNRTGQNLLVDEKGNSTYSYGKSSLQPVIPVMFSFDRFGDRQNRAQLKIGDSAFTAPISFDALGQDINAKAQVPGRQIEMNVGISIAEGEGKYNLSKVVTIAPRYIVRNSLQETLQIVENGTTKQIQIGPKELLPLYGLRRLEKKSILIKFLHSSKTWSSPFTLDDIGQLFIKVYKENVGQVLLKVSIILENATMFIQIENANNNWPFSIRNFSDSEFYVYQNDPNINENGELVKNDTQYKPIYYKIPAKSVMPYAYDYPNAVIKELIIRSHGRERAVNLAEIGNLKPFRLPPTQDAEQSIVDLNVVADGPTQSLIITNYDPSVSLYKLPGEKSSSTVALSQNFEASEGDENYHIKIVTKFEGFGLSLINTRFQELCYITIRGLELRYNESDLYQNISFKLKWMQIDNQLYGGIFPIIQYPSVIPKSGRELNSHPSLSGSLVRVKDDSHGVLFIKYATILLQEMTFEIDEDFLFALLEFAKFPGASWNKESVDKLCDAELKLPEPGSLTGASDIYFEALHLQPIQLNLSFVRTERVNAEDKASSQNTLMFFFNVLTMAIGNINDAPIKLNSLFIENLRVPIPILIESIQTHYGQSFFYQVHKILGSADFIGNPVGLFNHISSGVLDIFYEPYQGFIINDRPQELGISIAKGGLSFVKKSIFGFSDSFAKFTGSIAKGLSVATMDKNFQERRRLNQRRNKPKHALYGVASGANSFFESVSSGVTGIATAPIEGANAEGAAGFFKGLGRGVVGLPTKTAIGFFDLASNVSEGIRNTTTVFDAEGLDKVRLPRHIPHDHVIRPFSQREAQGQYWLNSIDGDVYFRETYLAHLLLSGEEKVVLVTYKMIVLFEVNNLKSKWVISFDQIKSISVEPSGLSIGLKRREGPFIPIPEKKNRNFLYNKIAIAVEEFNKHCQIVL</sequence>
<dbReference type="HOGENOM" id="CLU_000135_0_0_1"/>
<gene>
    <name evidence="10" type="primary">VPS13</name>
    <name evidence="10" type="ORF">PICST_75133</name>
</gene>
<dbReference type="GO" id="GO:0036258">
    <property type="term" value="P:multivesicular body assembly"/>
    <property type="evidence" value="ECO:0007669"/>
    <property type="project" value="EnsemblFungi"/>
</dbReference>